<evidence type="ECO:0000256" key="2">
    <source>
        <dbReference type="ARBA" id="ARBA00004524"/>
    </source>
</evidence>
<evidence type="ECO:0000259" key="33">
    <source>
        <dbReference type="Pfam" id="PF00171"/>
    </source>
</evidence>
<evidence type="ECO:0000256" key="11">
    <source>
        <dbReference type="ARBA" id="ARBA00023002"/>
    </source>
</evidence>
<comment type="similarity">
    <text evidence="3 28 31">Belongs to the aldehyde dehydrogenase family.</text>
</comment>
<name>A0A8C5WVE5_LATLA</name>
<organism evidence="34 35">
    <name type="scientific">Laticauda laticaudata</name>
    <name type="common">Blue-ringed sea krait</name>
    <name type="synonym">Blue-lipped sea krait</name>
    <dbReference type="NCBI Taxonomy" id="8630"/>
    <lineage>
        <taxon>Eukaryota</taxon>
        <taxon>Metazoa</taxon>
        <taxon>Chordata</taxon>
        <taxon>Craniata</taxon>
        <taxon>Vertebrata</taxon>
        <taxon>Euteleostomi</taxon>
        <taxon>Lepidosauria</taxon>
        <taxon>Squamata</taxon>
        <taxon>Bifurcata</taxon>
        <taxon>Unidentata</taxon>
        <taxon>Episquamata</taxon>
        <taxon>Toxicofera</taxon>
        <taxon>Serpentes</taxon>
        <taxon>Colubroidea</taxon>
        <taxon>Elapidae</taxon>
        <taxon>Laticaudinae</taxon>
        <taxon>Laticauda</taxon>
    </lineage>
</organism>
<dbReference type="PROSITE" id="PS00687">
    <property type="entry name" value="ALDEHYDE_DEHYDR_GLU"/>
    <property type="match status" value="1"/>
</dbReference>
<evidence type="ECO:0000256" key="12">
    <source>
        <dbReference type="ARBA" id="ARBA00023027"/>
    </source>
</evidence>
<evidence type="ECO:0000256" key="7">
    <source>
        <dbReference type="ARBA" id="ARBA00022824"/>
    </source>
</evidence>
<comment type="catalytic activity">
    <reaction evidence="21">
        <text>octadecanal + NAD(+) + H2O = octadecanoate + NADH + 2 H(+)</text>
        <dbReference type="Rhea" id="RHEA:44020"/>
        <dbReference type="ChEBI" id="CHEBI:15377"/>
        <dbReference type="ChEBI" id="CHEBI:15378"/>
        <dbReference type="ChEBI" id="CHEBI:17034"/>
        <dbReference type="ChEBI" id="CHEBI:25629"/>
        <dbReference type="ChEBI" id="CHEBI:57540"/>
        <dbReference type="ChEBI" id="CHEBI:57945"/>
    </reaction>
</comment>
<dbReference type="GO" id="GO:0052814">
    <property type="term" value="F:medium-chain fatty aldehyde dehydrogenase (NAD+) activity"/>
    <property type="evidence" value="ECO:0007669"/>
    <property type="project" value="Ensembl"/>
</dbReference>
<dbReference type="InterPro" id="IPR016161">
    <property type="entry name" value="Ald_DH/histidinol_DH"/>
</dbReference>
<comment type="catalytic activity">
    <reaction evidence="22">
        <text>octanal + NAD(+) + H2O = octanoate + NADH + 2 H(+)</text>
        <dbReference type="Rhea" id="RHEA:44100"/>
        <dbReference type="ChEBI" id="CHEBI:15377"/>
        <dbReference type="ChEBI" id="CHEBI:15378"/>
        <dbReference type="ChEBI" id="CHEBI:17935"/>
        <dbReference type="ChEBI" id="CHEBI:25646"/>
        <dbReference type="ChEBI" id="CHEBI:57540"/>
        <dbReference type="ChEBI" id="CHEBI:57945"/>
    </reaction>
</comment>
<comment type="subcellular location">
    <subcellularLocation>
        <location evidence="1">Endoplasmic reticulum membrane</location>
        <topology evidence="1">Single-pass membrane protein</topology>
        <orientation evidence="1">Cytoplasmic side</orientation>
    </subcellularLocation>
    <subcellularLocation>
        <location evidence="2">Microsome membrane</location>
    </subcellularLocation>
</comment>
<keyword evidence="5" id="KW-0597">Phosphoprotein</keyword>
<gene>
    <name evidence="34" type="primary">ALDH3A2</name>
</gene>
<keyword evidence="14" id="KW-0472">Membrane</keyword>
<dbReference type="InterPro" id="IPR015590">
    <property type="entry name" value="Aldehyde_DH_dom"/>
</dbReference>
<evidence type="ECO:0000256" key="4">
    <source>
        <dbReference type="ARBA" id="ARBA00011738"/>
    </source>
</evidence>
<dbReference type="Proteomes" id="UP000694406">
    <property type="component" value="Unplaced"/>
</dbReference>
<dbReference type="GO" id="GO:0007417">
    <property type="term" value="P:central nervous system development"/>
    <property type="evidence" value="ECO:0007669"/>
    <property type="project" value="Ensembl"/>
</dbReference>
<evidence type="ECO:0000256" key="20">
    <source>
        <dbReference type="ARBA" id="ARBA00048607"/>
    </source>
</evidence>
<evidence type="ECO:0000256" key="32">
    <source>
        <dbReference type="SAM" id="Coils"/>
    </source>
</evidence>
<comment type="catalytic activity">
    <reaction evidence="18">
        <text>tetradecanal + NAD(+) + H2O = tetradecanoate + NADH + 2 H(+)</text>
        <dbReference type="Rhea" id="RHEA:44172"/>
        <dbReference type="ChEBI" id="CHEBI:15377"/>
        <dbReference type="ChEBI" id="CHEBI:15378"/>
        <dbReference type="ChEBI" id="CHEBI:30807"/>
        <dbReference type="ChEBI" id="CHEBI:57540"/>
        <dbReference type="ChEBI" id="CHEBI:57945"/>
        <dbReference type="ChEBI" id="CHEBI:84067"/>
    </reaction>
</comment>
<dbReference type="PIRSF" id="PIRSF036492">
    <property type="entry name" value="ALDH"/>
    <property type="match status" value="1"/>
</dbReference>
<dbReference type="Gene3D" id="3.40.605.10">
    <property type="entry name" value="Aldehyde Dehydrogenase, Chain A, domain 1"/>
    <property type="match status" value="1"/>
</dbReference>
<comment type="catalytic activity">
    <reaction evidence="19">
        <text>dodecanoate + NADH + 2 H(+) = dodecanal + NAD(+) + H2O</text>
        <dbReference type="Rhea" id="RHEA:44168"/>
        <dbReference type="ChEBI" id="CHEBI:15377"/>
        <dbReference type="ChEBI" id="CHEBI:15378"/>
        <dbReference type="ChEBI" id="CHEBI:18262"/>
        <dbReference type="ChEBI" id="CHEBI:27836"/>
        <dbReference type="ChEBI" id="CHEBI:57540"/>
        <dbReference type="ChEBI" id="CHEBI:57945"/>
    </reaction>
</comment>
<keyword evidence="35" id="KW-1185">Reference proteome</keyword>
<dbReference type="FunFam" id="3.40.309.10:FF:000003">
    <property type="entry name" value="Aldehyde dehydrogenase"/>
    <property type="match status" value="1"/>
</dbReference>
<evidence type="ECO:0000256" key="26">
    <source>
        <dbReference type="ARBA" id="ARBA00049148"/>
    </source>
</evidence>
<dbReference type="AlphaFoldDB" id="A0A8C5WVE5"/>
<reference evidence="34" key="2">
    <citation type="submission" date="2025-09" db="UniProtKB">
        <authorList>
            <consortium name="Ensembl"/>
        </authorList>
    </citation>
    <scope>IDENTIFICATION</scope>
</reference>
<keyword evidence="13" id="KW-0443">Lipid metabolism</keyword>
<evidence type="ECO:0000256" key="21">
    <source>
        <dbReference type="ARBA" id="ARBA00048648"/>
    </source>
</evidence>
<dbReference type="GO" id="GO:0007422">
    <property type="term" value="P:peripheral nervous system development"/>
    <property type="evidence" value="ECO:0007669"/>
    <property type="project" value="Ensembl"/>
</dbReference>
<dbReference type="GO" id="GO:0046577">
    <property type="term" value="F:long-chain-alcohol oxidase activity"/>
    <property type="evidence" value="ECO:0007669"/>
    <property type="project" value="Ensembl"/>
</dbReference>
<comment type="catalytic activity">
    <reaction evidence="20">
        <text>22-oxodocosanoate + NAD(+) + H2O = docosanedioate + NADH + 2 H(+)</text>
        <dbReference type="Rhea" id="RHEA:39015"/>
        <dbReference type="ChEBI" id="CHEBI:15377"/>
        <dbReference type="ChEBI" id="CHEBI:15378"/>
        <dbReference type="ChEBI" id="CHEBI:57540"/>
        <dbReference type="ChEBI" id="CHEBI:57945"/>
        <dbReference type="ChEBI" id="CHEBI:76298"/>
        <dbReference type="ChEBI" id="CHEBI:76299"/>
    </reaction>
</comment>
<comment type="catalytic activity">
    <reaction evidence="24">
        <text>a fatty aldehyde + NAD(+) + H2O = a fatty acid + NADH + 2 H(+)</text>
        <dbReference type="Rhea" id="RHEA:49832"/>
        <dbReference type="ChEBI" id="CHEBI:15377"/>
        <dbReference type="ChEBI" id="CHEBI:15378"/>
        <dbReference type="ChEBI" id="CHEBI:28868"/>
        <dbReference type="ChEBI" id="CHEBI:35746"/>
        <dbReference type="ChEBI" id="CHEBI:57540"/>
        <dbReference type="ChEBI" id="CHEBI:57945"/>
    </reaction>
</comment>
<evidence type="ECO:0000256" key="24">
    <source>
        <dbReference type="ARBA" id="ARBA00048895"/>
    </source>
</evidence>
<dbReference type="PROSITE" id="PS00070">
    <property type="entry name" value="ALDEHYDE_DEHYDR_CYS"/>
    <property type="match status" value="1"/>
</dbReference>
<proteinExistence type="inferred from homology"/>
<keyword evidence="12" id="KW-0520">NAD</keyword>
<comment type="catalytic activity">
    <reaction evidence="27">
        <text>an aldehyde + NAD(+) + H2O = a carboxylate + NADH + 2 H(+)</text>
        <dbReference type="Rhea" id="RHEA:16185"/>
        <dbReference type="ChEBI" id="CHEBI:15377"/>
        <dbReference type="ChEBI" id="CHEBI:15378"/>
        <dbReference type="ChEBI" id="CHEBI:17478"/>
        <dbReference type="ChEBI" id="CHEBI:29067"/>
        <dbReference type="ChEBI" id="CHEBI:57540"/>
        <dbReference type="ChEBI" id="CHEBI:57945"/>
        <dbReference type="EC" id="1.2.1.3"/>
    </reaction>
</comment>
<evidence type="ECO:0000256" key="29">
    <source>
        <dbReference type="PIRSR" id="PIRSR036492-1"/>
    </source>
</evidence>
<keyword evidence="9" id="KW-0492">Microsome</keyword>
<evidence type="ECO:0000256" key="3">
    <source>
        <dbReference type="ARBA" id="ARBA00009986"/>
    </source>
</evidence>
<evidence type="ECO:0000256" key="16">
    <source>
        <dbReference type="ARBA" id="ARBA00047531"/>
    </source>
</evidence>
<dbReference type="InterPro" id="IPR012394">
    <property type="entry name" value="Aldehyde_DH_NAD(P)"/>
</dbReference>
<dbReference type="GO" id="GO:0005789">
    <property type="term" value="C:endoplasmic reticulum membrane"/>
    <property type="evidence" value="ECO:0007669"/>
    <property type="project" value="UniProtKB-SubCell"/>
</dbReference>
<dbReference type="InterPro" id="IPR029510">
    <property type="entry name" value="Ald_DH_CS_GLU"/>
</dbReference>
<evidence type="ECO:0000256" key="23">
    <source>
        <dbReference type="ARBA" id="ARBA00048826"/>
    </source>
</evidence>
<dbReference type="GO" id="GO:0004028">
    <property type="term" value="F:3-chloroallyl aldehyde dehydrogenase activity"/>
    <property type="evidence" value="ECO:0007669"/>
    <property type="project" value="TreeGrafter"/>
</dbReference>
<reference evidence="34" key="1">
    <citation type="submission" date="2025-08" db="UniProtKB">
        <authorList>
            <consortium name="Ensembl"/>
        </authorList>
    </citation>
    <scope>IDENTIFICATION</scope>
</reference>
<dbReference type="GeneTree" id="ENSGT00940000157944"/>
<evidence type="ECO:0000256" key="19">
    <source>
        <dbReference type="ARBA" id="ARBA00048322"/>
    </source>
</evidence>
<comment type="catalytic activity">
    <reaction evidence="16">
        <text>heptanal + NAD(+) + H2O = heptanoate + NADH + 2 H(+)</text>
        <dbReference type="Rhea" id="RHEA:44108"/>
        <dbReference type="ChEBI" id="CHEBI:15377"/>
        <dbReference type="ChEBI" id="CHEBI:15378"/>
        <dbReference type="ChEBI" id="CHEBI:32362"/>
        <dbReference type="ChEBI" id="CHEBI:34787"/>
        <dbReference type="ChEBI" id="CHEBI:57540"/>
        <dbReference type="ChEBI" id="CHEBI:57945"/>
    </reaction>
</comment>
<dbReference type="PANTHER" id="PTHR43570:SF9">
    <property type="entry name" value="ALDEHYDE DEHYDROGENASE FAMILY 3 MEMBER A2"/>
    <property type="match status" value="1"/>
</dbReference>
<dbReference type="PANTHER" id="PTHR43570">
    <property type="entry name" value="ALDEHYDE DEHYDROGENASE"/>
    <property type="match status" value="1"/>
</dbReference>
<evidence type="ECO:0000256" key="6">
    <source>
        <dbReference type="ARBA" id="ARBA00022692"/>
    </source>
</evidence>
<feature type="coiled-coil region" evidence="32">
    <location>
        <begin position="4"/>
        <end position="60"/>
    </location>
</feature>
<evidence type="ECO:0000313" key="34">
    <source>
        <dbReference type="Ensembl" id="ENSLLTP00000015946.1"/>
    </source>
</evidence>
<dbReference type="SUPFAM" id="SSF53720">
    <property type="entry name" value="ALDH-like"/>
    <property type="match status" value="1"/>
</dbReference>
<dbReference type="GO" id="GO:0050061">
    <property type="term" value="F:long-chain fatty aldehyde dehydrogenase (NAD+) activity"/>
    <property type="evidence" value="ECO:0007669"/>
    <property type="project" value="Ensembl"/>
</dbReference>
<keyword evidence="6" id="KW-0812">Transmembrane</keyword>
<comment type="catalytic activity">
    <reaction evidence="26">
        <text>hexadecanoate + NADH + 2 H(+) = hexadecanal + NAD(+) + H2O</text>
        <dbReference type="Rhea" id="RHEA:33739"/>
        <dbReference type="ChEBI" id="CHEBI:7896"/>
        <dbReference type="ChEBI" id="CHEBI:15377"/>
        <dbReference type="ChEBI" id="CHEBI:15378"/>
        <dbReference type="ChEBI" id="CHEBI:17600"/>
        <dbReference type="ChEBI" id="CHEBI:57540"/>
        <dbReference type="ChEBI" id="CHEBI:57945"/>
    </reaction>
</comment>
<keyword evidence="8" id="KW-0276">Fatty acid metabolism</keyword>
<evidence type="ECO:0000256" key="22">
    <source>
        <dbReference type="ARBA" id="ARBA00048806"/>
    </source>
</evidence>
<dbReference type="Pfam" id="PF00171">
    <property type="entry name" value="Aldedh"/>
    <property type="match status" value="1"/>
</dbReference>
<evidence type="ECO:0000256" key="15">
    <source>
        <dbReference type="ARBA" id="ARBA00047498"/>
    </source>
</evidence>
<evidence type="ECO:0000256" key="13">
    <source>
        <dbReference type="ARBA" id="ARBA00023098"/>
    </source>
</evidence>
<comment type="catalytic activity">
    <reaction evidence="17">
        <text>(2E,6E)-farnesal + NAD(+) + H2O = (2E,6E)-farnesoate + NADH + 2 H(+)</text>
        <dbReference type="Rhea" id="RHEA:24216"/>
        <dbReference type="ChEBI" id="CHEBI:15377"/>
        <dbReference type="ChEBI" id="CHEBI:15378"/>
        <dbReference type="ChEBI" id="CHEBI:15894"/>
        <dbReference type="ChEBI" id="CHEBI:57540"/>
        <dbReference type="ChEBI" id="CHEBI:57945"/>
        <dbReference type="ChEBI" id="CHEBI:83276"/>
        <dbReference type="EC" id="1.2.1.94"/>
    </reaction>
</comment>
<evidence type="ECO:0000256" key="25">
    <source>
        <dbReference type="ARBA" id="ARBA00048972"/>
    </source>
</evidence>
<feature type="active site" evidence="29">
    <location>
        <position position="254"/>
    </location>
</feature>
<protein>
    <recommendedName>
        <fullName evidence="28">Aldehyde dehydrogenase</fullName>
    </recommendedName>
</protein>
<evidence type="ECO:0000256" key="27">
    <source>
        <dbReference type="ARBA" id="ARBA00049194"/>
    </source>
</evidence>
<comment type="catalytic activity">
    <reaction evidence="25">
        <text>decanal + NAD(+) + H2O = decanoate + NADH + 2 H(+)</text>
        <dbReference type="Rhea" id="RHEA:44104"/>
        <dbReference type="ChEBI" id="CHEBI:15377"/>
        <dbReference type="ChEBI" id="CHEBI:15378"/>
        <dbReference type="ChEBI" id="CHEBI:27689"/>
        <dbReference type="ChEBI" id="CHEBI:31457"/>
        <dbReference type="ChEBI" id="CHEBI:57540"/>
        <dbReference type="ChEBI" id="CHEBI:57945"/>
    </reaction>
</comment>
<dbReference type="Gene3D" id="3.40.309.10">
    <property type="entry name" value="Aldehyde Dehydrogenase, Chain A, domain 2"/>
    <property type="match status" value="1"/>
</dbReference>
<evidence type="ECO:0000313" key="35">
    <source>
        <dbReference type="Proteomes" id="UP000694406"/>
    </source>
</evidence>
<evidence type="ECO:0000256" key="9">
    <source>
        <dbReference type="ARBA" id="ARBA00022848"/>
    </source>
</evidence>
<feature type="domain" description="Aldehyde dehydrogenase" evidence="33">
    <location>
        <begin position="4"/>
        <end position="422"/>
    </location>
</feature>
<sequence>MVSASFQETAMEKLKRMVEQARAAFNTGKTRPLAFRIQQLKGLKKMVQEKEKEFSAAMKADLNKSEFNSFSYEFMIVLGEIDLILEKLPDWASPQSVEKTILTLNDKTYIRREPLGVTLVIGAWNYPFVLIMGPLLAAIAAGNAVVVKPSEISENTAKVFEKLLPQYIDKDLYPVVNGGVPETTELLKQRFDYIFYTGNSVIGKIIMEAASKHLTPVTLELGGKSPCYIDEGCNLEVACRRIAWGKYMNCGQTCIAPDYILCNPSIQKTVVENIKKNIKEFYGENIKDSPDYERIVSKRHFKRLMGLLEGQKVAYGGENDESTRFIAPTILTDVNPEARIMQEEIFGPILPIITVRGVEEAIQFINQREKPLALYVFSNNNKVIDKMICETSSGGVTANDVLMHFSIPNLPFGGVGESQNGGRLCFLLTLFPQKYNLP</sequence>
<keyword evidence="11 28" id="KW-0560">Oxidoreductase</keyword>
<evidence type="ECO:0000256" key="17">
    <source>
        <dbReference type="ARBA" id="ARBA00047920"/>
    </source>
</evidence>
<dbReference type="GO" id="GO:0046458">
    <property type="term" value="P:hexadecanal metabolic process"/>
    <property type="evidence" value="ECO:0007669"/>
    <property type="project" value="Ensembl"/>
</dbReference>
<dbReference type="GO" id="GO:0033306">
    <property type="term" value="P:phytol metabolic process"/>
    <property type="evidence" value="ECO:0007669"/>
    <property type="project" value="Ensembl"/>
</dbReference>
<evidence type="ECO:0000256" key="30">
    <source>
        <dbReference type="PROSITE-ProRule" id="PRU10007"/>
    </source>
</evidence>
<evidence type="ECO:0000256" key="14">
    <source>
        <dbReference type="ARBA" id="ARBA00023136"/>
    </source>
</evidence>
<keyword evidence="32" id="KW-0175">Coiled coil</keyword>
<evidence type="ECO:0000256" key="31">
    <source>
        <dbReference type="RuleBase" id="RU003345"/>
    </source>
</evidence>
<dbReference type="InterPro" id="IPR016162">
    <property type="entry name" value="Ald_DH_N"/>
</dbReference>
<dbReference type="Ensembl" id="ENSLLTT00000016559.1">
    <property type="protein sequence ID" value="ENSLLTP00000015946.1"/>
    <property type="gene ID" value="ENSLLTG00000012199.1"/>
</dbReference>
<dbReference type="GO" id="GO:0008544">
    <property type="term" value="P:epidermis development"/>
    <property type="evidence" value="ECO:0007669"/>
    <property type="project" value="Ensembl"/>
</dbReference>
<comment type="subunit">
    <text evidence="4">Homodimer.</text>
</comment>
<feature type="active site" evidence="29 30">
    <location>
        <position position="220"/>
    </location>
</feature>
<evidence type="ECO:0000256" key="8">
    <source>
        <dbReference type="ARBA" id="ARBA00022832"/>
    </source>
</evidence>
<evidence type="ECO:0000256" key="18">
    <source>
        <dbReference type="ARBA" id="ARBA00047959"/>
    </source>
</evidence>
<comment type="catalytic activity">
    <reaction evidence="15">
        <text>2,6,10,14-tetramethylpentadecanal + NAD(+) + H2O = 2,6,10,14-tetramethylpentadecanoate + NADH + 2 H(+)</text>
        <dbReference type="Rhea" id="RHEA:44016"/>
        <dbReference type="ChEBI" id="CHEBI:15377"/>
        <dbReference type="ChEBI" id="CHEBI:15378"/>
        <dbReference type="ChEBI" id="CHEBI:49189"/>
        <dbReference type="ChEBI" id="CHEBI:57540"/>
        <dbReference type="ChEBI" id="CHEBI:57945"/>
        <dbReference type="ChEBI" id="CHEBI:77268"/>
    </reaction>
</comment>
<keyword evidence="10" id="KW-1133">Transmembrane helix</keyword>
<accession>A0A8C5WVE5</accession>
<evidence type="ECO:0000256" key="1">
    <source>
        <dbReference type="ARBA" id="ARBA00004131"/>
    </source>
</evidence>
<dbReference type="InterPro" id="IPR016163">
    <property type="entry name" value="Ald_DH_C"/>
</dbReference>
<dbReference type="GO" id="GO:0006631">
    <property type="term" value="P:fatty acid metabolic process"/>
    <property type="evidence" value="ECO:0007669"/>
    <property type="project" value="UniProtKB-KW"/>
</dbReference>
<dbReference type="FunFam" id="3.40.605.10:FF:000004">
    <property type="entry name" value="Aldehyde dehydrogenase"/>
    <property type="match status" value="1"/>
</dbReference>
<keyword evidence="7" id="KW-0256">Endoplasmic reticulum</keyword>
<evidence type="ECO:0000256" key="28">
    <source>
        <dbReference type="PIRNR" id="PIRNR036492"/>
    </source>
</evidence>
<evidence type="ECO:0000256" key="5">
    <source>
        <dbReference type="ARBA" id="ARBA00022553"/>
    </source>
</evidence>
<comment type="catalytic activity">
    <reaction evidence="23">
        <text>(2E)-hexadecenal + NAD(+) + H2O = (E)-hexadec-2-enoate + NADH + 2 H(+)</text>
        <dbReference type="Rhea" id="RHEA:36135"/>
        <dbReference type="ChEBI" id="CHEBI:15377"/>
        <dbReference type="ChEBI" id="CHEBI:15378"/>
        <dbReference type="ChEBI" id="CHEBI:17585"/>
        <dbReference type="ChEBI" id="CHEBI:57540"/>
        <dbReference type="ChEBI" id="CHEBI:57945"/>
        <dbReference type="ChEBI" id="CHEBI:72745"/>
    </reaction>
</comment>
<dbReference type="GO" id="GO:0120553">
    <property type="term" value="F:farnesal dehydrogenase (NAD+) activity"/>
    <property type="evidence" value="ECO:0007669"/>
    <property type="project" value="UniProtKB-EC"/>
</dbReference>
<evidence type="ECO:0000256" key="10">
    <source>
        <dbReference type="ARBA" id="ARBA00022989"/>
    </source>
</evidence>
<dbReference type="GO" id="GO:0042803">
    <property type="term" value="F:protein homodimerization activity"/>
    <property type="evidence" value="ECO:0007669"/>
    <property type="project" value="Ensembl"/>
</dbReference>
<dbReference type="InterPro" id="IPR016160">
    <property type="entry name" value="Ald_DH_CS_CYS"/>
</dbReference>